<name>A0ABM8ABK6_9DEIO</name>
<dbReference type="InterPro" id="IPR029063">
    <property type="entry name" value="SAM-dependent_MTases_sf"/>
</dbReference>
<dbReference type="EMBL" id="AP026560">
    <property type="protein sequence ID" value="BDP41154.1"/>
    <property type="molecule type" value="Genomic_DNA"/>
</dbReference>
<dbReference type="PANTHER" id="PTHR11579:SF0">
    <property type="entry name" value="PROTEIN-L-ISOASPARTATE(D-ASPARTATE) O-METHYLTRANSFERASE"/>
    <property type="match status" value="1"/>
</dbReference>
<dbReference type="Gene3D" id="3.40.50.150">
    <property type="entry name" value="Vaccinia Virus protein VP39"/>
    <property type="match status" value="1"/>
</dbReference>
<evidence type="ECO:0000256" key="10">
    <source>
        <dbReference type="ARBA" id="ARBA00031323"/>
    </source>
</evidence>
<proteinExistence type="inferred from homology"/>
<dbReference type="Pfam" id="PF01135">
    <property type="entry name" value="PCMT"/>
    <property type="match status" value="1"/>
</dbReference>
<evidence type="ECO:0000256" key="1">
    <source>
        <dbReference type="ARBA" id="ARBA00004496"/>
    </source>
</evidence>
<evidence type="ECO:0000256" key="9">
    <source>
        <dbReference type="ARBA" id="ARBA00030757"/>
    </source>
</evidence>
<dbReference type="Proteomes" id="UP001064971">
    <property type="component" value="Chromosome"/>
</dbReference>
<keyword evidence="8" id="KW-0949">S-adenosyl-L-methionine</keyword>
<evidence type="ECO:0000313" key="13">
    <source>
        <dbReference type="Proteomes" id="UP001064971"/>
    </source>
</evidence>
<evidence type="ECO:0000256" key="4">
    <source>
        <dbReference type="ARBA" id="ARBA00013346"/>
    </source>
</evidence>
<evidence type="ECO:0000256" key="2">
    <source>
        <dbReference type="ARBA" id="ARBA00005369"/>
    </source>
</evidence>
<evidence type="ECO:0000256" key="11">
    <source>
        <dbReference type="ARBA" id="ARBA00031350"/>
    </source>
</evidence>
<dbReference type="SUPFAM" id="SSF53335">
    <property type="entry name" value="S-adenosyl-L-methionine-dependent methyltransferases"/>
    <property type="match status" value="1"/>
</dbReference>
<evidence type="ECO:0000256" key="7">
    <source>
        <dbReference type="ARBA" id="ARBA00022679"/>
    </source>
</evidence>
<evidence type="ECO:0000256" key="8">
    <source>
        <dbReference type="ARBA" id="ARBA00022691"/>
    </source>
</evidence>
<dbReference type="EC" id="2.1.1.77" evidence="3"/>
<evidence type="ECO:0000256" key="6">
    <source>
        <dbReference type="ARBA" id="ARBA00022603"/>
    </source>
</evidence>
<gene>
    <name evidence="12" type="ORF">DAETH_11230</name>
</gene>
<comment type="subcellular location">
    <subcellularLocation>
        <location evidence="1">Cytoplasm</location>
    </subcellularLocation>
</comment>
<evidence type="ECO:0000313" key="12">
    <source>
        <dbReference type="EMBL" id="BDP41154.1"/>
    </source>
</evidence>
<evidence type="ECO:0000256" key="5">
    <source>
        <dbReference type="ARBA" id="ARBA00022490"/>
    </source>
</evidence>
<protein>
    <recommendedName>
        <fullName evidence="4">Protein-L-isoaspartate O-methyltransferase</fullName>
        <ecNumber evidence="3">2.1.1.77</ecNumber>
    </recommendedName>
    <alternativeName>
        <fullName evidence="11">L-isoaspartyl protein carboxyl methyltransferase</fullName>
    </alternativeName>
    <alternativeName>
        <fullName evidence="9">Protein L-isoaspartyl methyltransferase</fullName>
    </alternativeName>
    <alternativeName>
        <fullName evidence="10">Protein-beta-aspartate methyltransferase</fullName>
    </alternativeName>
</protein>
<dbReference type="CDD" id="cd02440">
    <property type="entry name" value="AdoMet_MTases"/>
    <property type="match status" value="1"/>
</dbReference>
<dbReference type="RefSeq" id="WP_264776937.1">
    <property type="nucleotide sequence ID" value="NZ_AP026560.1"/>
</dbReference>
<comment type="similarity">
    <text evidence="2">Belongs to the methyltransferase superfamily. L-isoaspartyl/D-aspartyl protein methyltransferase family.</text>
</comment>
<keyword evidence="7" id="KW-0808">Transferase</keyword>
<organism evidence="12 13">
    <name type="scientific">Deinococcus aetherius</name>
    <dbReference type="NCBI Taxonomy" id="200252"/>
    <lineage>
        <taxon>Bacteria</taxon>
        <taxon>Thermotogati</taxon>
        <taxon>Deinococcota</taxon>
        <taxon>Deinococci</taxon>
        <taxon>Deinococcales</taxon>
        <taxon>Deinococcaceae</taxon>
        <taxon>Deinococcus</taxon>
    </lineage>
</organism>
<keyword evidence="6" id="KW-0489">Methyltransferase</keyword>
<evidence type="ECO:0000256" key="3">
    <source>
        <dbReference type="ARBA" id="ARBA00011890"/>
    </source>
</evidence>
<reference evidence="12" key="1">
    <citation type="submission" date="2022-07" db="EMBL/GenBank/DDBJ databases">
        <title>Complete Genome Sequence of the Radioresistant Bacterium Deinococcus aetherius ST0316, Isolated from the Air Dust collected in Lower Stratosphere above Japan.</title>
        <authorList>
            <person name="Satoh K."/>
            <person name="Hagiwara K."/>
            <person name="Katsumata K."/>
            <person name="Kubo A."/>
            <person name="Yokobori S."/>
            <person name="Yamagishi A."/>
            <person name="Oono Y."/>
            <person name="Narumi I."/>
        </authorList>
    </citation>
    <scope>NUCLEOTIDE SEQUENCE</scope>
    <source>
        <strain evidence="12">ST0316</strain>
    </source>
</reference>
<keyword evidence="13" id="KW-1185">Reference proteome</keyword>
<dbReference type="PROSITE" id="PS01279">
    <property type="entry name" value="PCMT"/>
    <property type="match status" value="1"/>
</dbReference>
<accession>A0ABM8ABK6</accession>
<dbReference type="PANTHER" id="PTHR11579">
    <property type="entry name" value="PROTEIN-L-ISOASPARTATE O-METHYLTRANSFERASE"/>
    <property type="match status" value="1"/>
</dbReference>
<dbReference type="InterPro" id="IPR000682">
    <property type="entry name" value="PCMT"/>
</dbReference>
<sequence>MPPDDRARTLRDALVDDLLRRNILRSPRVAEAMRAVPRHPFAPWLSLEEAYADRAWIIPGTTPEAPATLSQPTAVALMLEGFDLAPGQRVLEIGAGTGYNAALMAHLVGPAGRVVTVDIEAQLAEAARERLRFDRNVEVVHGDGACGYPPLAPYDRIVATVGAWDLPPAWREQLAPEGRLVVPLHLGGEAQDHVLVSFRREGPLLVGVGLCSLGMVLMRGDFAGHGRAAAFQNGPDWRGPPVPGLSVVPSLRVTAYPRGVPHELRPHEKVIEKPSVRLVLAALDPGEPSG</sequence>
<keyword evidence="5" id="KW-0963">Cytoplasm</keyword>